<accession>A0ABP1PIV1</accession>
<feature type="compositionally biased region" description="Acidic residues" evidence="2">
    <location>
        <begin position="9"/>
        <end position="25"/>
    </location>
</feature>
<reference evidence="4 5" key="1">
    <citation type="submission" date="2024-08" db="EMBL/GenBank/DDBJ databases">
        <authorList>
            <person name="Cucini C."/>
            <person name="Frati F."/>
        </authorList>
    </citation>
    <scope>NUCLEOTIDE SEQUENCE [LARGE SCALE GENOMIC DNA]</scope>
</reference>
<sequence>MEVLNISLDDNDGDTSSTELDEDPDFPQAFSASQFPLKRGINHQFVNTSELSKLFKEWERPPVSEGTLLYSGGEAQPVPFQFLFLDSVSTISSSYPPSITLNTELVNAPFHTVMRLFGVTRVPSYSASQDLFDEPDFTNPNSFRNDHTVSVCCNVHGFLPYFYALPTTPICDQNGNLETIVNNLKITLNNKVSSAILSNFNLVHVHDYITQNFKPIIKIECVEFGKVENSIFHFPSNRNRPKKSLVLKIFVGLPQFVGITGRILDEISTPCSFQNFETNINNNIRFLTDSNVNIPGCTWIELPAEKYYQRSENSGGILERESHSQIEVDIHYRDIIKPKNQPTEIPPLRVLSFDLECRLDGVDNKHGQVIQIGAVLSAYGSPGHPILGKVAFVLGTCDPLPNTKVIQFYDKQNPDNNTPENLRESEALMLISFRDFVIQMDPDILTGYNIKNFDFPYLIGRAENFYHEFEEARRFAFLGRLKKVRATIRPILNHHKRMNKLDKQVVNVQGRIVMDMFPLYFIHDTKRSGVKPLSLKSVAKRHLQEGEEKDDVKYTEINDLQNGDSKSRNRLAKYCVQDSFLPVKLMRVQMPDRVSERMDFLQYYWDKARLGGTILRYLVNKSRDYDRYFKQVRVQKNNGKVKYYPDSPAAKLMQKKDNEDGKNRSVCKFKLCNRTLFTEDD</sequence>
<evidence type="ECO:0000313" key="4">
    <source>
        <dbReference type="EMBL" id="CAL8068887.1"/>
    </source>
</evidence>
<dbReference type="EMBL" id="CAXLJM020000002">
    <property type="protein sequence ID" value="CAL8068887.1"/>
    <property type="molecule type" value="Genomic_DNA"/>
</dbReference>
<feature type="region of interest" description="Disordered" evidence="2">
    <location>
        <begin position="1"/>
        <end position="25"/>
    </location>
</feature>
<evidence type="ECO:0000259" key="3">
    <source>
        <dbReference type="Pfam" id="PF03104"/>
    </source>
</evidence>
<dbReference type="InterPro" id="IPR050240">
    <property type="entry name" value="DNA_pol_type-B"/>
</dbReference>
<feature type="domain" description="DNA-directed DNA polymerase family B exonuclease" evidence="3">
    <location>
        <begin position="274"/>
        <end position="520"/>
    </location>
</feature>
<evidence type="ECO:0000256" key="2">
    <source>
        <dbReference type="SAM" id="MobiDB-lite"/>
    </source>
</evidence>
<dbReference type="Pfam" id="PF03104">
    <property type="entry name" value="DNA_pol_B_exo1"/>
    <property type="match status" value="1"/>
</dbReference>
<dbReference type="Proteomes" id="UP001642540">
    <property type="component" value="Unassembled WGS sequence"/>
</dbReference>
<organism evidence="4 5">
    <name type="scientific">Orchesella dallaii</name>
    <dbReference type="NCBI Taxonomy" id="48710"/>
    <lineage>
        <taxon>Eukaryota</taxon>
        <taxon>Metazoa</taxon>
        <taxon>Ecdysozoa</taxon>
        <taxon>Arthropoda</taxon>
        <taxon>Hexapoda</taxon>
        <taxon>Collembola</taxon>
        <taxon>Entomobryomorpha</taxon>
        <taxon>Entomobryoidea</taxon>
        <taxon>Orchesellidae</taxon>
        <taxon>Orchesellinae</taxon>
        <taxon>Orchesella</taxon>
    </lineage>
</organism>
<protein>
    <recommendedName>
        <fullName evidence="1">DNA polymerase delta catalytic subunit</fullName>
    </recommendedName>
</protein>
<dbReference type="SUPFAM" id="SSF53098">
    <property type="entry name" value="Ribonuclease H-like"/>
    <property type="match status" value="1"/>
</dbReference>
<keyword evidence="5" id="KW-1185">Reference proteome</keyword>
<dbReference type="InterPro" id="IPR012337">
    <property type="entry name" value="RNaseH-like_sf"/>
</dbReference>
<gene>
    <name evidence="4" type="ORF">ODALV1_LOCUS512</name>
</gene>
<dbReference type="InterPro" id="IPR036397">
    <property type="entry name" value="RNaseH_sf"/>
</dbReference>
<dbReference type="Gene3D" id="3.30.342.10">
    <property type="entry name" value="DNA Polymerase, chain B, domain 1"/>
    <property type="match status" value="1"/>
</dbReference>
<proteinExistence type="predicted"/>
<dbReference type="InterPro" id="IPR006133">
    <property type="entry name" value="DNA-dir_DNA_pol_B_exonuc"/>
</dbReference>
<dbReference type="PANTHER" id="PTHR10322">
    <property type="entry name" value="DNA POLYMERASE CATALYTIC SUBUNIT"/>
    <property type="match status" value="1"/>
</dbReference>
<evidence type="ECO:0000313" key="5">
    <source>
        <dbReference type="Proteomes" id="UP001642540"/>
    </source>
</evidence>
<dbReference type="Gene3D" id="3.30.420.10">
    <property type="entry name" value="Ribonuclease H-like superfamily/Ribonuclease H"/>
    <property type="match status" value="1"/>
</dbReference>
<evidence type="ECO:0000256" key="1">
    <source>
        <dbReference type="ARBA" id="ARBA00024411"/>
    </source>
</evidence>
<dbReference type="PANTHER" id="PTHR10322:SF23">
    <property type="entry name" value="DNA POLYMERASE DELTA CATALYTIC SUBUNIT"/>
    <property type="match status" value="1"/>
</dbReference>
<comment type="caution">
    <text evidence="4">The sequence shown here is derived from an EMBL/GenBank/DDBJ whole genome shotgun (WGS) entry which is preliminary data.</text>
</comment>
<name>A0ABP1PIV1_9HEXA</name>